<organism evidence="2 3">
    <name type="scientific">Streptacidiphilus monticola</name>
    <dbReference type="NCBI Taxonomy" id="2161674"/>
    <lineage>
        <taxon>Bacteria</taxon>
        <taxon>Bacillati</taxon>
        <taxon>Actinomycetota</taxon>
        <taxon>Actinomycetes</taxon>
        <taxon>Kitasatosporales</taxon>
        <taxon>Streptomycetaceae</taxon>
        <taxon>Streptacidiphilus</taxon>
    </lineage>
</organism>
<name>A0ABW1G3X0_9ACTN</name>
<feature type="compositionally biased region" description="Low complexity" evidence="1">
    <location>
        <begin position="31"/>
        <end position="47"/>
    </location>
</feature>
<evidence type="ECO:0000256" key="1">
    <source>
        <dbReference type="SAM" id="MobiDB-lite"/>
    </source>
</evidence>
<dbReference type="EMBL" id="JBHSQJ010000076">
    <property type="protein sequence ID" value="MFC5909279.1"/>
    <property type="molecule type" value="Genomic_DNA"/>
</dbReference>
<evidence type="ECO:0000313" key="2">
    <source>
        <dbReference type="EMBL" id="MFC5909279.1"/>
    </source>
</evidence>
<sequence>MTDRPEEPPGVPQQPEGHDAEAPRGPKARLPRQAGPGDRRAAPAAPRADARLLAPEDRAELTSRLEDALDVFVDDPGEAVRAADAVVADAVARITAGLQEHRHAARSSWAEPAGDGAVGTEELRLALRQYRDLAQRLLAG</sequence>
<evidence type="ECO:0000313" key="3">
    <source>
        <dbReference type="Proteomes" id="UP001596174"/>
    </source>
</evidence>
<proteinExistence type="predicted"/>
<gene>
    <name evidence="2" type="ORF">ACFP3V_18915</name>
</gene>
<dbReference type="Proteomes" id="UP001596174">
    <property type="component" value="Unassembled WGS sequence"/>
</dbReference>
<dbReference type="RefSeq" id="WP_380584934.1">
    <property type="nucleotide sequence ID" value="NZ_JBHSQJ010000076.1"/>
</dbReference>
<accession>A0ABW1G3X0</accession>
<protein>
    <submittedName>
        <fullName evidence="2">Uncharacterized protein</fullName>
    </submittedName>
</protein>
<reference evidence="3" key="1">
    <citation type="journal article" date="2019" name="Int. J. Syst. Evol. Microbiol.">
        <title>The Global Catalogue of Microorganisms (GCM) 10K type strain sequencing project: providing services to taxonomists for standard genome sequencing and annotation.</title>
        <authorList>
            <consortium name="The Broad Institute Genomics Platform"/>
            <consortium name="The Broad Institute Genome Sequencing Center for Infectious Disease"/>
            <person name="Wu L."/>
            <person name="Ma J."/>
        </authorList>
    </citation>
    <scope>NUCLEOTIDE SEQUENCE [LARGE SCALE GENOMIC DNA]</scope>
    <source>
        <strain evidence="3">JCM 4816</strain>
    </source>
</reference>
<feature type="region of interest" description="Disordered" evidence="1">
    <location>
        <begin position="1"/>
        <end position="55"/>
    </location>
</feature>
<comment type="caution">
    <text evidence="2">The sequence shown here is derived from an EMBL/GenBank/DDBJ whole genome shotgun (WGS) entry which is preliminary data.</text>
</comment>
<keyword evidence="3" id="KW-1185">Reference proteome</keyword>